<name>A0A6A4EZ50_9STRA</name>
<accession>A0A6A4EZ50</accession>
<evidence type="ECO:0000313" key="2">
    <source>
        <dbReference type="Proteomes" id="UP000434957"/>
    </source>
</evidence>
<proteinExistence type="predicted"/>
<comment type="caution">
    <text evidence="1">The sequence shown here is derived from an EMBL/GenBank/DDBJ whole genome shotgun (WGS) entry which is preliminary data.</text>
</comment>
<gene>
    <name evidence="1" type="ORF">PR003_g16425</name>
</gene>
<sequence length="99" mass="10543">MATCCWPAASSVRQRGGVRVEAGGGVHAQARQPAAGQQQAVSASVAEAGDGVHARAWQASAAQQQGAWLLVTCMAEMEVLMIAMQHCLFFLKKQHCLFF</sequence>
<protein>
    <submittedName>
        <fullName evidence="1">Uncharacterized protein</fullName>
    </submittedName>
</protein>
<keyword evidence="2" id="KW-1185">Reference proteome</keyword>
<evidence type="ECO:0000313" key="1">
    <source>
        <dbReference type="EMBL" id="KAE9325652.1"/>
    </source>
</evidence>
<dbReference type="AlphaFoldDB" id="A0A6A4EZ50"/>
<dbReference type="Proteomes" id="UP000434957">
    <property type="component" value="Unassembled WGS sequence"/>
</dbReference>
<dbReference type="EMBL" id="QXFT01001199">
    <property type="protein sequence ID" value="KAE9325652.1"/>
    <property type="molecule type" value="Genomic_DNA"/>
</dbReference>
<organism evidence="1 2">
    <name type="scientific">Phytophthora rubi</name>
    <dbReference type="NCBI Taxonomy" id="129364"/>
    <lineage>
        <taxon>Eukaryota</taxon>
        <taxon>Sar</taxon>
        <taxon>Stramenopiles</taxon>
        <taxon>Oomycota</taxon>
        <taxon>Peronosporomycetes</taxon>
        <taxon>Peronosporales</taxon>
        <taxon>Peronosporaceae</taxon>
        <taxon>Phytophthora</taxon>
    </lineage>
</organism>
<reference evidence="1 2" key="1">
    <citation type="submission" date="2018-08" db="EMBL/GenBank/DDBJ databases">
        <title>Genomic investigation of the strawberry pathogen Phytophthora fragariae indicates pathogenicity is determined by transcriptional variation in three key races.</title>
        <authorList>
            <person name="Adams T.M."/>
            <person name="Armitage A.D."/>
            <person name="Sobczyk M.K."/>
            <person name="Bates H.J."/>
            <person name="Dunwell J.M."/>
            <person name="Nellist C.F."/>
            <person name="Harrison R.J."/>
        </authorList>
    </citation>
    <scope>NUCLEOTIDE SEQUENCE [LARGE SCALE GENOMIC DNA]</scope>
    <source>
        <strain evidence="1 2">SCRP333</strain>
    </source>
</reference>